<keyword evidence="2" id="KW-1003">Cell membrane</keyword>
<dbReference type="SMART" id="SM00283">
    <property type="entry name" value="MA"/>
    <property type="match status" value="1"/>
</dbReference>
<keyword evidence="7" id="KW-0812">Transmembrane</keyword>
<dbReference type="PANTHER" id="PTHR32089:SF112">
    <property type="entry name" value="LYSOZYME-LIKE PROTEIN-RELATED"/>
    <property type="match status" value="1"/>
</dbReference>
<dbReference type="Pfam" id="PF00015">
    <property type="entry name" value="MCPsignal"/>
    <property type="match status" value="1"/>
</dbReference>
<dbReference type="PANTHER" id="PTHR32089">
    <property type="entry name" value="METHYL-ACCEPTING CHEMOTAXIS PROTEIN MCPB"/>
    <property type="match status" value="1"/>
</dbReference>
<keyword evidence="4 6" id="KW-0807">Transducer</keyword>
<dbReference type="PROSITE" id="PS50111">
    <property type="entry name" value="CHEMOTAXIS_TRANSDUC_2"/>
    <property type="match status" value="1"/>
</dbReference>
<gene>
    <name evidence="10" type="ORF">EDM56_23665</name>
</gene>
<feature type="domain" description="Methyl-accepting transducer" evidence="8">
    <location>
        <begin position="412"/>
        <end position="648"/>
    </location>
</feature>
<dbReference type="InterPro" id="IPR004089">
    <property type="entry name" value="MCPsignal_dom"/>
</dbReference>
<dbReference type="Pfam" id="PF22673">
    <property type="entry name" value="MCP-like_PDC_1"/>
    <property type="match status" value="1"/>
</dbReference>
<evidence type="ECO:0000256" key="3">
    <source>
        <dbReference type="ARBA" id="ARBA00023136"/>
    </source>
</evidence>
<evidence type="ECO:0000259" key="9">
    <source>
        <dbReference type="PROSITE" id="PS50885"/>
    </source>
</evidence>
<accession>A0A3M8D4F9</accession>
<feature type="domain" description="HAMP" evidence="9">
    <location>
        <begin position="340"/>
        <end position="393"/>
    </location>
</feature>
<keyword evidence="3 7" id="KW-0472">Membrane</keyword>
<comment type="caution">
    <text evidence="10">The sequence shown here is derived from an EMBL/GenBank/DDBJ whole genome shotgun (WGS) entry which is preliminary data.</text>
</comment>
<protein>
    <submittedName>
        <fullName evidence="10">Methyl-accepting chemotaxis protein</fullName>
    </submittedName>
</protein>
<comment type="similarity">
    <text evidence="5">Belongs to the methyl-accepting chemotaxis (MCP) protein family.</text>
</comment>
<evidence type="ECO:0000256" key="6">
    <source>
        <dbReference type="PROSITE-ProRule" id="PRU00284"/>
    </source>
</evidence>
<evidence type="ECO:0000256" key="5">
    <source>
        <dbReference type="ARBA" id="ARBA00029447"/>
    </source>
</evidence>
<dbReference type="CDD" id="cd12913">
    <property type="entry name" value="PDC1_MCP_like"/>
    <property type="match status" value="1"/>
</dbReference>
<evidence type="ECO:0000313" key="11">
    <source>
        <dbReference type="Proteomes" id="UP000271031"/>
    </source>
</evidence>
<feature type="transmembrane region" description="Helical" evidence="7">
    <location>
        <begin position="286"/>
        <end position="305"/>
    </location>
</feature>
<dbReference type="Proteomes" id="UP000271031">
    <property type="component" value="Unassembled WGS sequence"/>
</dbReference>
<feature type="transmembrane region" description="Helical" evidence="7">
    <location>
        <begin position="27"/>
        <end position="48"/>
    </location>
</feature>
<keyword evidence="11" id="KW-1185">Reference proteome</keyword>
<dbReference type="EMBL" id="RHHQ01000020">
    <property type="protein sequence ID" value="RNB82327.1"/>
    <property type="molecule type" value="Genomic_DNA"/>
</dbReference>
<evidence type="ECO:0000256" key="7">
    <source>
        <dbReference type="SAM" id="Phobius"/>
    </source>
</evidence>
<keyword evidence="7" id="KW-1133">Transmembrane helix</keyword>
<comment type="subcellular location">
    <subcellularLocation>
        <location evidence="1">Cell membrane</location>
    </subcellularLocation>
</comment>
<dbReference type="CDD" id="cd11386">
    <property type="entry name" value="MCP_signal"/>
    <property type="match status" value="1"/>
</dbReference>
<dbReference type="OrthoDB" id="9760371at2"/>
<feature type="transmembrane region" description="Helical" evidence="7">
    <location>
        <begin position="317"/>
        <end position="338"/>
    </location>
</feature>
<proteinExistence type="inferred from homology"/>
<name>A0A3M8D4F9_9BACL</name>
<evidence type="ECO:0000313" key="10">
    <source>
        <dbReference type="EMBL" id="RNB82327.1"/>
    </source>
</evidence>
<dbReference type="AlphaFoldDB" id="A0A3M8D4F9"/>
<evidence type="ECO:0000256" key="1">
    <source>
        <dbReference type="ARBA" id="ARBA00004236"/>
    </source>
</evidence>
<evidence type="ECO:0000259" key="8">
    <source>
        <dbReference type="PROSITE" id="PS50111"/>
    </source>
</evidence>
<dbReference type="Gene3D" id="1.10.287.950">
    <property type="entry name" value="Methyl-accepting chemotaxis protein"/>
    <property type="match status" value="1"/>
</dbReference>
<evidence type="ECO:0000256" key="4">
    <source>
        <dbReference type="ARBA" id="ARBA00023224"/>
    </source>
</evidence>
<evidence type="ECO:0000256" key="2">
    <source>
        <dbReference type="ARBA" id="ARBA00022475"/>
    </source>
</evidence>
<reference evidence="10 11" key="1">
    <citation type="submission" date="2018-10" db="EMBL/GenBank/DDBJ databases">
        <title>Phylogenomics of Brevibacillus.</title>
        <authorList>
            <person name="Dunlap C."/>
        </authorList>
    </citation>
    <scope>NUCLEOTIDE SEQUENCE [LARGE SCALE GENOMIC DNA]</scope>
    <source>
        <strain evidence="10 11">JCM 15716</strain>
    </source>
</reference>
<dbReference type="GO" id="GO:0007165">
    <property type="term" value="P:signal transduction"/>
    <property type="evidence" value="ECO:0007669"/>
    <property type="project" value="UniProtKB-KW"/>
</dbReference>
<dbReference type="GO" id="GO:0005886">
    <property type="term" value="C:plasma membrane"/>
    <property type="evidence" value="ECO:0007669"/>
    <property type="project" value="UniProtKB-SubCell"/>
</dbReference>
<dbReference type="Gene3D" id="3.30.450.20">
    <property type="entry name" value="PAS domain"/>
    <property type="match status" value="2"/>
</dbReference>
<sequence length="698" mass="76562">MGRIRLYEISAKNRGGGNRMKSIKAKVMVILSIISVVTFALLSIFNYVQFRSESLAMAKRNLLLQVKSESTHLFGVLDKAGKVSNSLGYTILHEGPQNISSVEKIVMGLVESESNIIGGGFWMEPNQFDPTKRLYARYALKEQAGAKIVPQYSGTYDYLHDDWYRTGFVDKQYAWTEPYDDPVTKIQMITATSPIRKDNKIIGIITMDIGLADLKKSVEQLKVGTTGYGFVVSQTGAMVTSVDAKAQEKRIISDDKDFQQNELGQKIAKASEIAMTEATIKGKPSFVTYAPIGSTGMVLVTVLPLQEVMDPINQNLYKSAALFLGALFVFLLLLYIFIHRQVTLPLRHLSNTIFEMVKKRDLTTNFHSKRKDEIGEVITALSQFTRELHGIFLHVDQNAQQVQDYAVASARKAKEAARASEQVTDAIGQVAVGTNHQMQGSQESALAMEEMTMGIVRVAEASQVMAESSITMEREAEVGTNAVSNVVRQMDTINLSVQQTSGVIKRLHRRSEEISQIVSVITQISSQTNLLALNAAIEAARAGERGKGFAVVADEIRKLAEQSNKSAGMIAQLITEVQSDTTITVDSMELEMQEVNEGIRVALESGDAFGRIVDAARNVNDQVQGVSAISEQMSAGSEQVSASILELSKIAEKSARSASHVAQSAQENLQTFKEIEASAEEMSSMATRLKGLIGQFTI</sequence>
<dbReference type="CDD" id="cd12912">
    <property type="entry name" value="PDC2_MCP_like"/>
    <property type="match status" value="1"/>
</dbReference>
<organism evidence="10 11">
    <name type="scientific">Brevibacillus fluminis</name>
    <dbReference type="NCBI Taxonomy" id="511487"/>
    <lineage>
        <taxon>Bacteria</taxon>
        <taxon>Bacillati</taxon>
        <taxon>Bacillota</taxon>
        <taxon>Bacilli</taxon>
        <taxon>Bacillales</taxon>
        <taxon>Paenibacillaceae</taxon>
        <taxon>Brevibacillus</taxon>
    </lineage>
</organism>
<dbReference type="SUPFAM" id="SSF58104">
    <property type="entry name" value="Methyl-accepting chemotaxis protein (MCP) signaling domain"/>
    <property type="match status" value="1"/>
</dbReference>
<dbReference type="PROSITE" id="PS50885">
    <property type="entry name" value="HAMP"/>
    <property type="match status" value="1"/>
</dbReference>
<dbReference type="InterPro" id="IPR003660">
    <property type="entry name" value="HAMP_dom"/>
</dbReference>